<dbReference type="PANTHER" id="PTHR45138:SF9">
    <property type="entry name" value="DIGUANYLATE CYCLASE DGCM-RELATED"/>
    <property type="match status" value="1"/>
</dbReference>
<dbReference type="EMBL" id="CP003221">
    <property type="protein sequence ID" value="EGJ49446.1"/>
    <property type="molecule type" value="Genomic_DNA"/>
</dbReference>
<dbReference type="SUPFAM" id="SSF47226">
    <property type="entry name" value="Histidine-containing phosphotransfer domain, HPT domain"/>
    <property type="match status" value="1"/>
</dbReference>
<dbReference type="STRING" id="690850.Desaf_1103"/>
<dbReference type="CDD" id="cd01949">
    <property type="entry name" value="GGDEF"/>
    <property type="match status" value="1"/>
</dbReference>
<keyword evidence="7" id="KW-1185">Reference proteome</keyword>
<dbReference type="Pfam" id="PF00072">
    <property type="entry name" value="Response_reg"/>
    <property type="match status" value="1"/>
</dbReference>
<proteinExistence type="predicted"/>
<evidence type="ECO:0000313" key="6">
    <source>
        <dbReference type="EMBL" id="EGJ49446.1"/>
    </source>
</evidence>
<keyword evidence="3" id="KW-0597">Phosphoprotein</keyword>
<dbReference type="GO" id="GO:0000160">
    <property type="term" value="P:phosphorelay signal transduction system"/>
    <property type="evidence" value="ECO:0007669"/>
    <property type="project" value="InterPro"/>
</dbReference>
<dbReference type="GO" id="GO:0052621">
    <property type="term" value="F:diguanylate cyclase activity"/>
    <property type="evidence" value="ECO:0007669"/>
    <property type="project" value="UniProtKB-EC"/>
</dbReference>
<feature type="domain" description="Response regulatory" evidence="4">
    <location>
        <begin position="137"/>
        <end position="253"/>
    </location>
</feature>
<dbReference type="GO" id="GO:0005886">
    <property type="term" value="C:plasma membrane"/>
    <property type="evidence" value="ECO:0007669"/>
    <property type="project" value="TreeGrafter"/>
</dbReference>
<evidence type="ECO:0000256" key="1">
    <source>
        <dbReference type="ARBA" id="ARBA00012528"/>
    </source>
</evidence>
<dbReference type="RefSeq" id="WP_014259254.1">
    <property type="nucleotide sequence ID" value="NC_016629.1"/>
</dbReference>
<name>F3YX58_DESAF</name>
<dbReference type="KEGG" id="daf:Desaf_1103"/>
<dbReference type="PROSITE" id="PS50887">
    <property type="entry name" value="GGDEF"/>
    <property type="match status" value="1"/>
</dbReference>
<gene>
    <name evidence="6" type="ORF">Desaf_1103</name>
</gene>
<feature type="modified residue" description="4-aspartylphosphate" evidence="3">
    <location>
        <position position="311"/>
    </location>
</feature>
<dbReference type="eggNOG" id="COG3706">
    <property type="taxonomic scope" value="Bacteria"/>
</dbReference>
<dbReference type="InterPro" id="IPR029787">
    <property type="entry name" value="Nucleotide_cyclase"/>
</dbReference>
<dbReference type="InterPro" id="IPR011006">
    <property type="entry name" value="CheY-like_superfamily"/>
</dbReference>
<dbReference type="InterPro" id="IPR043128">
    <property type="entry name" value="Rev_trsase/Diguanyl_cyclase"/>
</dbReference>
<dbReference type="AlphaFoldDB" id="F3YX58"/>
<dbReference type="SUPFAM" id="SSF52172">
    <property type="entry name" value="CheY-like"/>
    <property type="match status" value="2"/>
</dbReference>
<dbReference type="FunFam" id="3.30.70.270:FF:000001">
    <property type="entry name" value="Diguanylate cyclase domain protein"/>
    <property type="match status" value="1"/>
</dbReference>
<dbReference type="InterPro" id="IPR000160">
    <property type="entry name" value="GGDEF_dom"/>
</dbReference>
<feature type="modified residue" description="4-aspartylphosphate" evidence="3">
    <location>
        <position position="186"/>
    </location>
</feature>
<dbReference type="InterPro" id="IPR001789">
    <property type="entry name" value="Sig_transdc_resp-reg_receiver"/>
</dbReference>
<dbReference type="EC" id="2.7.7.65" evidence="1"/>
<sequence length="554" mass="61460">MSPISKECSQELDKPRGQYAQDLKRSFREIRRAFDIFLNEPQQESLEAILGRVTELAASSASLGFADVSAVAMTLELKLAACLGRGGMPGEDEYRSFRHLLASLEHTIESQQRAGPSFIIRPLAKIEPRPLKQRVEEVLVVSEDARHASWLASQVASFGYPARHAATVKDAAALIATIRPAALVLDCAMLESCLDLVSTPQTQGDEYHGAPLLVVTGPDELNERLAAARAGATAYFTRPVNVAALVDKLDTLLSSAMSEPYRIMIVDDDRTLSRVYELVFQEKGWVTYVVNDPMQLLEPLTDFNPDIILMDLYMPGVDGTEMAAVLRQFEKYVSIPIVYLSMEEDVSKQLSAVSLGADDFLSKTMRPDHLVAAIQSRVRRYRVLRSMLTRDSLTNLLNHTSLKIRLESECSRARRIGARLAFAMIDLDHFKNVNDTYGHLVGDKVLKILAKVLKQRLRVSDVVGRYGGEEFAVILLDIDDRDHAAELLDRIRAAFADMDQSADGATFRVTFSCGIATFPEFPDAHTLADAADRALYEGKRLGRNRVVLASADKE</sequence>
<evidence type="ECO:0000256" key="2">
    <source>
        <dbReference type="ARBA" id="ARBA00034247"/>
    </source>
</evidence>
<dbReference type="CDD" id="cd00156">
    <property type="entry name" value="REC"/>
    <property type="match status" value="1"/>
</dbReference>
<dbReference type="SMART" id="SM00267">
    <property type="entry name" value="GGDEF"/>
    <property type="match status" value="1"/>
</dbReference>
<dbReference type="PROSITE" id="PS50110">
    <property type="entry name" value="RESPONSE_REGULATORY"/>
    <property type="match status" value="2"/>
</dbReference>
<dbReference type="SUPFAM" id="SSF55073">
    <property type="entry name" value="Nucleotide cyclase"/>
    <property type="match status" value="1"/>
</dbReference>
<dbReference type="GO" id="GO:0043709">
    <property type="term" value="P:cell adhesion involved in single-species biofilm formation"/>
    <property type="evidence" value="ECO:0007669"/>
    <property type="project" value="TreeGrafter"/>
</dbReference>
<dbReference type="NCBIfam" id="TIGR00254">
    <property type="entry name" value="GGDEF"/>
    <property type="match status" value="1"/>
</dbReference>
<organism evidence="6 7">
    <name type="scientific">Desulfocurvibacter africanus subsp. africanus str. Walvis Bay</name>
    <dbReference type="NCBI Taxonomy" id="690850"/>
    <lineage>
        <taxon>Bacteria</taxon>
        <taxon>Pseudomonadati</taxon>
        <taxon>Thermodesulfobacteriota</taxon>
        <taxon>Desulfovibrionia</taxon>
        <taxon>Desulfovibrionales</taxon>
        <taxon>Desulfovibrionaceae</taxon>
        <taxon>Desulfocurvibacter</taxon>
    </lineage>
</organism>
<dbReference type="SMART" id="SM00448">
    <property type="entry name" value="REC"/>
    <property type="match status" value="2"/>
</dbReference>
<feature type="domain" description="GGDEF" evidence="5">
    <location>
        <begin position="418"/>
        <end position="551"/>
    </location>
</feature>
<protein>
    <recommendedName>
        <fullName evidence="1">diguanylate cyclase</fullName>
        <ecNumber evidence="1">2.7.7.65</ecNumber>
    </recommendedName>
</protein>
<reference evidence="6 7" key="1">
    <citation type="journal article" date="2011" name="J. Bacteriol.">
        <title>Genome sequence of the mercury-methylating and pleomorphic Desulfovibrio africanus Strain Walvis Bay.</title>
        <authorList>
            <person name="Brown S.D."/>
            <person name="Wall J.D."/>
            <person name="Kucken A.M."/>
            <person name="Gilmour C.C."/>
            <person name="Podar M."/>
            <person name="Brandt C.C."/>
            <person name="Teshima H."/>
            <person name="Detter J.C."/>
            <person name="Han C.S."/>
            <person name="Land M.L."/>
            <person name="Lucas S."/>
            <person name="Han J."/>
            <person name="Pennacchio L."/>
            <person name="Nolan M."/>
            <person name="Pitluck S."/>
            <person name="Woyke T."/>
            <person name="Goodwin L."/>
            <person name="Palumbo A.V."/>
            <person name="Elias D.A."/>
        </authorList>
    </citation>
    <scope>NUCLEOTIDE SEQUENCE [LARGE SCALE GENOMIC DNA]</scope>
    <source>
        <strain evidence="6 7">Walvis Bay</strain>
    </source>
</reference>
<feature type="domain" description="Response regulatory" evidence="4">
    <location>
        <begin position="262"/>
        <end position="378"/>
    </location>
</feature>
<evidence type="ECO:0000256" key="3">
    <source>
        <dbReference type="PROSITE-ProRule" id="PRU00169"/>
    </source>
</evidence>
<comment type="catalytic activity">
    <reaction evidence="2">
        <text>2 GTP = 3',3'-c-di-GMP + 2 diphosphate</text>
        <dbReference type="Rhea" id="RHEA:24898"/>
        <dbReference type="ChEBI" id="CHEBI:33019"/>
        <dbReference type="ChEBI" id="CHEBI:37565"/>
        <dbReference type="ChEBI" id="CHEBI:58805"/>
        <dbReference type="EC" id="2.7.7.65"/>
    </reaction>
</comment>
<dbReference type="InterPro" id="IPR036641">
    <property type="entry name" value="HPT_dom_sf"/>
</dbReference>
<dbReference type="Gene3D" id="3.40.50.2300">
    <property type="match status" value="2"/>
</dbReference>
<dbReference type="Gene3D" id="3.30.70.270">
    <property type="match status" value="1"/>
</dbReference>
<dbReference type="Proteomes" id="UP000007844">
    <property type="component" value="Chromosome"/>
</dbReference>
<dbReference type="PANTHER" id="PTHR45138">
    <property type="entry name" value="REGULATORY COMPONENTS OF SENSORY TRANSDUCTION SYSTEM"/>
    <property type="match status" value="1"/>
</dbReference>
<evidence type="ECO:0000313" key="7">
    <source>
        <dbReference type="Proteomes" id="UP000007844"/>
    </source>
</evidence>
<dbReference type="HOGENOM" id="CLU_000445_11_28_7"/>
<dbReference type="Pfam" id="PF00990">
    <property type="entry name" value="GGDEF"/>
    <property type="match status" value="1"/>
</dbReference>
<evidence type="ECO:0000259" key="5">
    <source>
        <dbReference type="PROSITE" id="PS50887"/>
    </source>
</evidence>
<dbReference type="GO" id="GO:1902201">
    <property type="term" value="P:negative regulation of bacterial-type flagellum-dependent cell motility"/>
    <property type="evidence" value="ECO:0007669"/>
    <property type="project" value="TreeGrafter"/>
</dbReference>
<evidence type="ECO:0000259" key="4">
    <source>
        <dbReference type="PROSITE" id="PS50110"/>
    </source>
</evidence>
<accession>F3YX58</accession>
<dbReference type="InterPro" id="IPR050469">
    <property type="entry name" value="Diguanylate_Cyclase"/>
</dbReference>